<dbReference type="AlphaFoldDB" id="G8R1G3"/>
<keyword evidence="1" id="KW-0812">Transmembrane</keyword>
<keyword evidence="1" id="KW-0472">Membrane</keyword>
<dbReference type="STRING" id="926562.Oweho_0688"/>
<keyword evidence="1" id="KW-1133">Transmembrane helix</keyword>
<reference evidence="2 3" key="1">
    <citation type="journal article" date="2012" name="Stand. Genomic Sci.">
        <title>Genome sequence of the orange-pigmented seawater bacterium Owenweeksia hongkongensis type strain (UST20020801(T)).</title>
        <authorList>
            <person name="Riedel T."/>
            <person name="Held B."/>
            <person name="Nolan M."/>
            <person name="Lucas S."/>
            <person name="Lapidus A."/>
            <person name="Tice H."/>
            <person name="Del Rio T.G."/>
            <person name="Cheng J.F."/>
            <person name="Han C."/>
            <person name="Tapia R."/>
            <person name="Goodwin L.A."/>
            <person name="Pitluck S."/>
            <person name="Liolios K."/>
            <person name="Mavromatis K."/>
            <person name="Pagani I."/>
            <person name="Ivanova N."/>
            <person name="Mikhailova N."/>
            <person name="Pati A."/>
            <person name="Chen A."/>
            <person name="Palaniappan K."/>
            <person name="Rohde M."/>
            <person name="Tindall B.J."/>
            <person name="Detter J.C."/>
            <person name="Goker M."/>
            <person name="Woyke T."/>
            <person name="Bristow J."/>
            <person name="Eisen J.A."/>
            <person name="Markowitz V."/>
            <person name="Hugenholtz P."/>
            <person name="Klenk H.P."/>
            <person name="Kyrpides N.C."/>
        </authorList>
    </citation>
    <scope>NUCLEOTIDE SEQUENCE</scope>
    <source>
        <strain evidence="3">DSM 17368 / JCM 12287 / NRRL B-23963</strain>
    </source>
</reference>
<evidence type="ECO:0008006" key="4">
    <source>
        <dbReference type="Google" id="ProtNLM"/>
    </source>
</evidence>
<protein>
    <recommendedName>
        <fullName evidence="4">Thiol-disulfide oxidoreductase DCC</fullName>
    </recommendedName>
</protein>
<sequence>MRQSKRLLFQKIDKTKYAPHSKPIMVWDGECGFCKYWTTRWSKFTGTKVIYEPYQTASERFEDIDEVHFRQASRLIEPDGRVYSGPRSAYRTFTYGSKWGFLDAWYENKKWLQSLSDKAYSWVEKNRNFLFKLTKALFGSDPNEVRPFWLIYLGVILYFIYMGF</sequence>
<feature type="transmembrane region" description="Helical" evidence="1">
    <location>
        <begin position="145"/>
        <end position="163"/>
    </location>
</feature>
<dbReference type="EMBL" id="CP003156">
    <property type="protein sequence ID" value="AEV31702.1"/>
    <property type="molecule type" value="Genomic_DNA"/>
</dbReference>
<evidence type="ECO:0000256" key="1">
    <source>
        <dbReference type="SAM" id="Phobius"/>
    </source>
</evidence>
<dbReference type="KEGG" id="oho:Oweho_0688"/>
<dbReference type="HOGENOM" id="CLU_1701775_0_0_10"/>
<keyword evidence="3" id="KW-1185">Reference proteome</keyword>
<evidence type="ECO:0000313" key="3">
    <source>
        <dbReference type="Proteomes" id="UP000005631"/>
    </source>
</evidence>
<dbReference type="eggNOG" id="COG3011">
    <property type="taxonomic scope" value="Bacteria"/>
</dbReference>
<organism evidence="2 3">
    <name type="scientific">Owenweeksia hongkongensis (strain DSM 17368 / CIP 108786 / JCM 12287 / NRRL B-23963 / UST20020801)</name>
    <dbReference type="NCBI Taxonomy" id="926562"/>
    <lineage>
        <taxon>Bacteria</taxon>
        <taxon>Pseudomonadati</taxon>
        <taxon>Bacteroidota</taxon>
        <taxon>Flavobacteriia</taxon>
        <taxon>Flavobacteriales</taxon>
        <taxon>Owenweeksiaceae</taxon>
        <taxon>Owenweeksia</taxon>
    </lineage>
</organism>
<name>G8R1G3_OWEHD</name>
<accession>G8R1G3</accession>
<evidence type="ECO:0000313" key="2">
    <source>
        <dbReference type="EMBL" id="AEV31702.1"/>
    </source>
</evidence>
<dbReference type="Proteomes" id="UP000005631">
    <property type="component" value="Chromosome"/>
</dbReference>
<proteinExistence type="predicted"/>
<gene>
    <name evidence="2" type="ordered locus">Oweho_0688</name>
</gene>